<gene>
    <name evidence="7" type="primary">otsB</name>
    <name evidence="7" type="ORF">GCM10022256_08760</name>
</gene>
<organism evidence="7 8">
    <name type="scientific">Frondihabitans peucedani</name>
    <dbReference type="NCBI Taxonomy" id="598626"/>
    <lineage>
        <taxon>Bacteria</taxon>
        <taxon>Bacillati</taxon>
        <taxon>Actinomycetota</taxon>
        <taxon>Actinomycetes</taxon>
        <taxon>Micrococcales</taxon>
        <taxon>Microbacteriaceae</taxon>
        <taxon>Frondihabitans</taxon>
    </lineage>
</organism>
<dbReference type="InterPro" id="IPR044651">
    <property type="entry name" value="OTSB-like"/>
</dbReference>
<keyword evidence="4 6" id="KW-0378">Hydrolase</keyword>
<dbReference type="Gene3D" id="3.40.50.1000">
    <property type="entry name" value="HAD superfamily/HAD-like"/>
    <property type="match status" value="1"/>
</dbReference>
<comment type="catalytic activity">
    <reaction evidence="1 6">
        <text>alpha,alpha-trehalose 6-phosphate + H2O = alpha,alpha-trehalose + phosphate</text>
        <dbReference type="Rhea" id="RHEA:23420"/>
        <dbReference type="ChEBI" id="CHEBI:15377"/>
        <dbReference type="ChEBI" id="CHEBI:16551"/>
        <dbReference type="ChEBI" id="CHEBI:43474"/>
        <dbReference type="ChEBI" id="CHEBI:58429"/>
        <dbReference type="EC" id="3.1.3.12"/>
    </reaction>
</comment>
<comment type="similarity">
    <text evidence="3 6">Belongs to the trehalose phosphatase family.</text>
</comment>
<dbReference type="NCBIfam" id="TIGR01484">
    <property type="entry name" value="HAD-SF-IIB"/>
    <property type="match status" value="1"/>
</dbReference>
<dbReference type="Pfam" id="PF02358">
    <property type="entry name" value="Trehalose_PPase"/>
    <property type="match status" value="1"/>
</dbReference>
<dbReference type="InterPro" id="IPR023214">
    <property type="entry name" value="HAD_sf"/>
</dbReference>
<dbReference type="Gene3D" id="3.30.70.1020">
    <property type="entry name" value="Trehalose-6-phosphate phosphatase related protein, domain 2"/>
    <property type="match status" value="1"/>
</dbReference>
<evidence type="ECO:0000313" key="7">
    <source>
        <dbReference type="EMBL" id="GAA4265264.1"/>
    </source>
</evidence>
<dbReference type="InterPro" id="IPR036412">
    <property type="entry name" value="HAD-like_sf"/>
</dbReference>
<dbReference type="EC" id="3.1.3.12" evidence="6"/>
<evidence type="ECO:0000256" key="4">
    <source>
        <dbReference type="ARBA" id="ARBA00022801"/>
    </source>
</evidence>
<sequence length="277" mass="28901">MTAPMPGPGSAPGPDTTSAADETALADALGRIATTPHLLVALDFDGTLAPEVDHPLQARALPEAHAAILRLIALPDTSVALVSGRSLESLIEVAEAPDEVLLVGSHGVEYRVGGESEVVLTDDESALRHTLETILTETAAPHDTVRVEEKPAGFALHTRLADEAVTEEVLAEARRRVAEEAPAATERVGKNVLEFAVRSASKGDAVVRLREITGSTAVFFAGDDVTDEDGFAVLEESDFGLKSGGGDTAAAYRVAGPAEVAHLLEDLAELRAHLGRS</sequence>
<dbReference type="InterPro" id="IPR003337">
    <property type="entry name" value="Trehalose_PPase"/>
</dbReference>
<evidence type="ECO:0000256" key="2">
    <source>
        <dbReference type="ARBA" id="ARBA00005199"/>
    </source>
</evidence>
<comment type="pathway">
    <text evidence="2 6">Glycan biosynthesis; trehalose biosynthesis.</text>
</comment>
<evidence type="ECO:0000256" key="3">
    <source>
        <dbReference type="ARBA" id="ARBA00008770"/>
    </source>
</evidence>
<comment type="caution">
    <text evidence="7">The sequence shown here is derived from an EMBL/GenBank/DDBJ whole genome shotgun (WGS) entry which is preliminary data.</text>
</comment>
<accession>A0ABP8DZ98</accession>
<dbReference type="Proteomes" id="UP001501594">
    <property type="component" value="Unassembled WGS sequence"/>
</dbReference>
<dbReference type="InterPro" id="IPR006379">
    <property type="entry name" value="HAD-SF_hydro_IIB"/>
</dbReference>
<protein>
    <recommendedName>
        <fullName evidence="6">Trehalose 6-phosphate phosphatase</fullName>
        <ecNumber evidence="6">3.1.3.12</ecNumber>
    </recommendedName>
</protein>
<comment type="cofactor">
    <cofactor evidence="6">
        <name>Mg(2+)</name>
        <dbReference type="ChEBI" id="CHEBI:18420"/>
    </cofactor>
</comment>
<name>A0ABP8DZ98_9MICO</name>
<dbReference type="SUPFAM" id="SSF56784">
    <property type="entry name" value="HAD-like"/>
    <property type="match status" value="1"/>
</dbReference>
<keyword evidence="6" id="KW-0460">Magnesium</keyword>
<dbReference type="RefSeq" id="WP_344793804.1">
    <property type="nucleotide sequence ID" value="NZ_BAABAU010000001.1"/>
</dbReference>
<evidence type="ECO:0000256" key="6">
    <source>
        <dbReference type="RuleBase" id="RU361117"/>
    </source>
</evidence>
<dbReference type="NCBIfam" id="TIGR00685">
    <property type="entry name" value="T6PP"/>
    <property type="match status" value="1"/>
</dbReference>
<evidence type="ECO:0000256" key="5">
    <source>
        <dbReference type="ARBA" id="ARBA00024179"/>
    </source>
</evidence>
<keyword evidence="8" id="KW-1185">Reference proteome</keyword>
<evidence type="ECO:0000313" key="8">
    <source>
        <dbReference type="Proteomes" id="UP001501594"/>
    </source>
</evidence>
<comment type="function">
    <text evidence="5 6">Removes the phosphate from trehalose 6-phosphate to produce free trehalose.</text>
</comment>
<reference evidence="8" key="1">
    <citation type="journal article" date="2019" name="Int. J. Syst. Evol. Microbiol.">
        <title>The Global Catalogue of Microorganisms (GCM) 10K type strain sequencing project: providing services to taxonomists for standard genome sequencing and annotation.</title>
        <authorList>
            <consortium name="The Broad Institute Genomics Platform"/>
            <consortium name="The Broad Institute Genome Sequencing Center for Infectious Disease"/>
            <person name="Wu L."/>
            <person name="Ma J."/>
        </authorList>
    </citation>
    <scope>NUCLEOTIDE SEQUENCE [LARGE SCALE GENOMIC DNA]</scope>
    <source>
        <strain evidence="8">JCM 17442</strain>
    </source>
</reference>
<evidence type="ECO:0000256" key="1">
    <source>
        <dbReference type="ARBA" id="ARBA00000500"/>
    </source>
</evidence>
<keyword evidence="6" id="KW-0479">Metal-binding</keyword>
<dbReference type="EMBL" id="BAABAU010000001">
    <property type="protein sequence ID" value="GAA4265264.1"/>
    <property type="molecule type" value="Genomic_DNA"/>
</dbReference>
<dbReference type="PANTHER" id="PTHR43768:SF3">
    <property type="entry name" value="TREHALOSE 6-PHOSPHATE PHOSPHATASE"/>
    <property type="match status" value="1"/>
</dbReference>
<dbReference type="PANTHER" id="PTHR43768">
    <property type="entry name" value="TREHALOSE 6-PHOSPHATE PHOSPHATASE"/>
    <property type="match status" value="1"/>
</dbReference>
<proteinExistence type="inferred from homology"/>